<reference evidence="15" key="1">
    <citation type="journal article" date="2022" name="Int. J. Syst. Evol. Microbiol.">
        <title>Anaeromyxobacter oryzae sp. nov., Anaeromyxobacter diazotrophicus sp. nov. and Anaeromyxobacter paludicola sp. nov., isolated from paddy soils.</title>
        <authorList>
            <person name="Itoh H."/>
            <person name="Xu Z."/>
            <person name="Mise K."/>
            <person name="Masuda Y."/>
            <person name="Ushijima N."/>
            <person name="Hayakawa C."/>
            <person name="Shiratori Y."/>
            <person name="Senoo K."/>
        </authorList>
    </citation>
    <scope>NUCLEOTIDE SEQUENCE [LARGE SCALE GENOMIC DNA]</scope>
    <source>
        <strain evidence="15">Red232</strain>
    </source>
</reference>
<dbReference type="SMART" id="SM00091">
    <property type="entry name" value="PAS"/>
    <property type="match status" value="1"/>
</dbReference>
<dbReference type="PROSITE" id="PS50885">
    <property type="entry name" value="HAMP"/>
    <property type="match status" value="2"/>
</dbReference>
<dbReference type="InterPro" id="IPR050980">
    <property type="entry name" value="2C_sensor_his_kinase"/>
</dbReference>
<evidence type="ECO:0000256" key="2">
    <source>
        <dbReference type="ARBA" id="ARBA00004370"/>
    </source>
</evidence>
<evidence type="ECO:0000256" key="3">
    <source>
        <dbReference type="ARBA" id="ARBA00012438"/>
    </source>
</evidence>
<comment type="catalytic activity">
    <reaction evidence="1">
        <text>ATP + protein L-histidine = ADP + protein N-phospho-L-histidine.</text>
        <dbReference type="EC" id="2.7.13.3"/>
    </reaction>
</comment>
<dbReference type="InterPro" id="IPR013656">
    <property type="entry name" value="PAS_4"/>
</dbReference>
<dbReference type="PANTHER" id="PTHR44936">
    <property type="entry name" value="SENSOR PROTEIN CREC"/>
    <property type="match status" value="1"/>
</dbReference>
<evidence type="ECO:0000256" key="11">
    <source>
        <dbReference type="SAM" id="Phobius"/>
    </source>
</evidence>
<keyword evidence="5" id="KW-0808">Transferase</keyword>
<dbReference type="Pfam" id="PF00672">
    <property type="entry name" value="HAMP"/>
    <property type="match status" value="1"/>
</dbReference>
<evidence type="ECO:0000256" key="4">
    <source>
        <dbReference type="ARBA" id="ARBA00022553"/>
    </source>
</evidence>
<protein>
    <recommendedName>
        <fullName evidence="3">histidine kinase</fullName>
        <ecNumber evidence="3">2.7.13.3</ecNumber>
    </recommendedName>
</protein>
<evidence type="ECO:0000313" key="15">
    <source>
        <dbReference type="Proteomes" id="UP001162891"/>
    </source>
</evidence>
<evidence type="ECO:0000256" key="6">
    <source>
        <dbReference type="ARBA" id="ARBA00022741"/>
    </source>
</evidence>
<name>A0ABM7WNR2_9BACT</name>
<dbReference type="Pfam" id="PF08448">
    <property type="entry name" value="PAS_4"/>
    <property type="match status" value="1"/>
</dbReference>
<dbReference type="PROSITE" id="PS50112">
    <property type="entry name" value="PAS"/>
    <property type="match status" value="1"/>
</dbReference>
<dbReference type="PANTHER" id="PTHR44936:SF9">
    <property type="entry name" value="SENSOR PROTEIN CREC"/>
    <property type="match status" value="1"/>
</dbReference>
<feature type="coiled-coil region" evidence="10">
    <location>
        <begin position="467"/>
        <end position="494"/>
    </location>
</feature>
<keyword evidence="9" id="KW-0902">Two-component regulatory system</keyword>
<evidence type="ECO:0000256" key="1">
    <source>
        <dbReference type="ARBA" id="ARBA00000085"/>
    </source>
</evidence>
<dbReference type="SUPFAM" id="SSF103190">
    <property type="entry name" value="Sensory domain-like"/>
    <property type="match status" value="1"/>
</dbReference>
<keyword evidence="7" id="KW-0418">Kinase</keyword>
<dbReference type="Pfam" id="PF17201">
    <property type="entry name" value="Cache_3-Cache_2"/>
    <property type="match status" value="1"/>
</dbReference>
<dbReference type="CDD" id="cd06225">
    <property type="entry name" value="HAMP"/>
    <property type="match status" value="1"/>
</dbReference>
<keyword evidence="8" id="KW-0067">ATP-binding</keyword>
<keyword evidence="6" id="KW-0547">Nucleotide-binding</keyword>
<feature type="domain" description="HAMP" evidence="13">
    <location>
        <begin position="475"/>
        <end position="532"/>
    </location>
</feature>
<keyword evidence="10" id="KW-0175">Coiled coil</keyword>
<keyword evidence="15" id="KW-1185">Reference proteome</keyword>
<dbReference type="SMART" id="SM00304">
    <property type="entry name" value="HAMP"/>
    <property type="match status" value="2"/>
</dbReference>
<dbReference type="EMBL" id="AP025591">
    <property type="protein sequence ID" value="BDG01098.1"/>
    <property type="molecule type" value="Genomic_DNA"/>
</dbReference>
<evidence type="ECO:0000256" key="10">
    <source>
        <dbReference type="SAM" id="Coils"/>
    </source>
</evidence>
<feature type="transmembrane region" description="Helical" evidence="11">
    <location>
        <begin position="368"/>
        <end position="390"/>
    </location>
</feature>
<dbReference type="SUPFAM" id="SSF158472">
    <property type="entry name" value="HAMP domain-like"/>
    <property type="match status" value="1"/>
</dbReference>
<proteinExistence type="predicted"/>
<comment type="subcellular location">
    <subcellularLocation>
        <location evidence="2">Membrane</location>
    </subcellularLocation>
</comment>
<evidence type="ECO:0000256" key="7">
    <source>
        <dbReference type="ARBA" id="ARBA00022777"/>
    </source>
</evidence>
<dbReference type="InterPro" id="IPR000014">
    <property type="entry name" value="PAS"/>
</dbReference>
<evidence type="ECO:0000259" key="13">
    <source>
        <dbReference type="PROSITE" id="PS50885"/>
    </source>
</evidence>
<accession>A0ABM7WNR2</accession>
<feature type="domain" description="HAMP" evidence="13">
    <location>
        <begin position="395"/>
        <end position="447"/>
    </location>
</feature>
<evidence type="ECO:0000313" key="14">
    <source>
        <dbReference type="EMBL" id="BDG01098.1"/>
    </source>
</evidence>
<dbReference type="Gene3D" id="3.30.450.20">
    <property type="entry name" value="PAS domain"/>
    <property type="match status" value="2"/>
</dbReference>
<dbReference type="Gene3D" id="1.20.120.1530">
    <property type="match status" value="1"/>
</dbReference>
<sequence length="656" mass="70782">MLKAISTRDLDLRRKILVVALLPTALLVAAFLVVFAIQHGRIAGKVESGVGRLAEETLTRAARDLRTLCEATHQELSAQVPRSLRVARDQLDRLGPLSFSPETVTWQARNQLDGSVTEAVLPKLLLGRTWAGQNADRSRPTVLVDRVKELVGAEATLFQRMNDRGDMIRVATTVPDRSGGRAIGTYIPAVDPDGRPNPVVSTVLRGDTYRGRARVLDAWYLSGYEPLRDAAGRVAGMLFIGLRQDALEGIRTGVAASRIGESGTIYVLGASGNQRGHYLIPPPGHVDGEDAWGATDAAGQAHVQKIVSAALAARPGEIVQVSYPRAAAGGTRERVAAVGYFEPWDWVIVAEMDREEAVAALRQVQTSLATSVFVVAVVALLLVLAAIWAARLAAARIAAPLEAMALAAERIAEGDVQQAVTYRSGDEVGRLAEAFRGTIRYLQEVARGAAALGEGDLSTPLVLRSDRDQLTRSFQSAQAEVRRLVEDMDRLTRAAVEGRLEVRADPARHHGDFRRIVEGVNATLSTLVSHLDAMPTPAMIISPDYDIRYMNQTGASLLGRSQQELVGTKCYDSFRSGDCRTERCACARAMARNGEASSETDAHPEGLDLHILYSAVPLRDPAGRVVGAFEIVTEQFAVKAADREARPVAHTASRSP</sequence>
<gene>
    <name evidence="14" type="ORF">AMOR_00940</name>
</gene>
<feature type="domain" description="PAS" evidence="12">
    <location>
        <begin position="523"/>
        <end position="567"/>
    </location>
</feature>
<dbReference type="InterPro" id="IPR033462">
    <property type="entry name" value="Cache_3-Cache_2"/>
</dbReference>
<dbReference type="InterPro" id="IPR003660">
    <property type="entry name" value="HAMP_dom"/>
</dbReference>
<organism evidence="14 15">
    <name type="scientific">Anaeromyxobacter oryzae</name>
    <dbReference type="NCBI Taxonomy" id="2918170"/>
    <lineage>
        <taxon>Bacteria</taxon>
        <taxon>Pseudomonadati</taxon>
        <taxon>Myxococcota</taxon>
        <taxon>Myxococcia</taxon>
        <taxon>Myxococcales</taxon>
        <taxon>Cystobacterineae</taxon>
        <taxon>Anaeromyxobacteraceae</taxon>
        <taxon>Anaeromyxobacter</taxon>
    </lineage>
</organism>
<evidence type="ECO:0000256" key="9">
    <source>
        <dbReference type="ARBA" id="ARBA00023012"/>
    </source>
</evidence>
<dbReference type="RefSeq" id="WP_248357471.1">
    <property type="nucleotide sequence ID" value="NZ_AP025591.1"/>
</dbReference>
<dbReference type="InterPro" id="IPR029151">
    <property type="entry name" value="Sensor-like_sf"/>
</dbReference>
<keyword evidence="11" id="KW-0472">Membrane</keyword>
<keyword evidence="11" id="KW-0812">Transmembrane</keyword>
<dbReference type="CDD" id="cd00130">
    <property type="entry name" value="PAS"/>
    <property type="match status" value="1"/>
</dbReference>
<dbReference type="InterPro" id="IPR035965">
    <property type="entry name" value="PAS-like_dom_sf"/>
</dbReference>
<evidence type="ECO:0000256" key="8">
    <source>
        <dbReference type="ARBA" id="ARBA00022840"/>
    </source>
</evidence>
<keyword evidence="11" id="KW-1133">Transmembrane helix</keyword>
<dbReference type="Proteomes" id="UP001162891">
    <property type="component" value="Chromosome"/>
</dbReference>
<keyword evidence="4" id="KW-0597">Phosphoprotein</keyword>
<evidence type="ECO:0000256" key="5">
    <source>
        <dbReference type="ARBA" id="ARBA00022679"/>
    </source>
</evidence>
<dbReference type="Gene3D" id="6.10.340.10">
    <property type="match status" value="1"/>
</dbReference>
<dbReference type="SUPFAM" id="SSF55785">
    <property type="entry name" value="PYP-like sensor domain (PAS domain)"/>
    <property type="match status" value="1"/>
</dbReference>
<dbReference type="EC" id="2.7.13.3" evidence="3"/>
<evidence type="ECO:0000259" key="12">
    <source>
        <dbReference type="PROSITE" id="PS50112"/>
    </source>
</evidence>